<proteinExistence type="predicted"/>
<organism evidence="1">
    <name type="scientific">freshwater metagenome</name>
    <dbReference type="NCBI Taxonomy" id="449393"/>
    <lineage>
        <taxon>unclassified sequences</taxon>
        <taxon>metagenomes</taxon>
        <taxon>ecological metagenomes</taxon>
    </lineage>
</organism>
<evidence type="ECO:0000313" key="1">
    <source>
        <dbReference type="EMBL" id="CAB4715428.1"/>
    </source>
</evidence>
<dbReference type="EMBL" id="CAEZYG010000124">
    <property type="protein sequence ID" value="CAB4715428.1"/>
    <property type="molecule type" value="Genomic_DNA"/>
</dbReference>
<name>A0A6J6R1N7_9ZZZZ</name>
<protein>
    <submittedName>
        <fullName evidence="1">Unannotated protein</fullName>
    </submittedName>
</protein>
<gene>
    <name evidence="1" type="ORF">UFOPK2657_00727</name>
</gene>
<dbReference type="AlphaFoldDB" id="A0A6J6R1N7"/>
<reference evidence="1" key="1">
    <citation type="submission" date="2020-05" db="EMBL/GenBank/DDBJ databases">
        <authorList>
            <person name="Chiriac C."/>
            <person name="Salcher M."/>
            <person name="Ghai R."/>
            <person name="Kavagutti S V."/>
        </authorList>
    </citation>
    <scope>NUCLEOTIDE SEQUENCE</scope>
</reference>
<sequence length="149" mass="17263">MAFPPTNRGVFVGFQQFVDLEEVAHFIQQVLGQIVDVGILRKSWIGRWNTQHLRVSAGFVFHPKHCNRPNPHVATGKRWLAEPHQGIERVTVFAKRAWEEPVIKRVLRGGEQRAVEPDIARFVVHFILIARTLRNLDDHLYLHHASIRN</sequence>
<accession>A0A6J6R1N7</accession>